<comment type="caution">
    <text evidence="1">The sequence shown here is derived from an EMBL/GenBank/DDBJ whole genome shotgun (WGS) entry which is preliminary data.</text>
</comment>
<keyword evidence="2" id="KW-1185">Reference proteome</keyword>
<gene>
    <name evidence="1" type="ORF">M8818_006200</name>
</gene>
<sequence length="112" mass="12122">MCEPPEWCDTDIPDAPTRDDIWAKCAEWASIDGTCDEVWRDEVAEGIIAQIAAHVAGEDVRVDDGEKEISPFEGEYVLRGPLIKTIKCELSFAATGEVGADCLQGSSSSCKT</sequence>
<evidence type="ECO:0000313" key="2">
    <source>
        <dbReference type="Proteomes" id="UP001320706"/>
    </source>
</evidence>
<name>A0ACC3S7B3_9PEZI</name>
<accession>A0ACC3S7B3</accession>
<proteinExistence type="predicted"/>
<evidence type="ECO:0000313" key="1">
    <source>
        <dbReference type="EMBL" id="KAK8200882.1"/>
    </source>
</evidence>
<reference evidence="1" key="1">
    <citation type="submission" date="2024-02" db="EMBL/GenBank/DDBJ databases">
        <title>Metagenome Assembled Genome of Zalaria obscura JY119.</title>
        <authorList>
            <person name="Vighnesh L."/>
            <person name="Jagadeeshwari U."/>
            <person name="Venkata Ramana C."/>
            <person name="Sasikala C."/>
        </authorList>
    </citation>
    <scope>NUCLEOTIDE SEQUENCE</scope>
    <source>
        <strain evidence="1">JY119</strain>
    </source>
</reference>
<dbReference type="EMBL" id="JAMKPW020000038">
    <property type="protein sequence ID" value="KAK8200882.1"/>
    <property type="molecule type" value="Genomic_DNA"/>
</dbReference>
<dbReference type="Proteomes" id="UP001320706">
    <property type="component" value="Unassembled WGS sequence"/>
</dbReference>
<organism evidence="1 2">
    <name type="scientific">Zalaria obscura</name>
    <dbReference type="NCBI Taxonomy" id="2024903"/>
    <lineage>
        <taxon>Eukaryota</taxon>
        <taxon>Fungi</taxon>
        <taxon>Dikarya</taxon>
        <taxon>Ascomycota</taxon>
        <taxon>Pezizomycotina</taxon>
        <taxon>Dothideomycetes</taxon>
        <taxon>Dothideomycetidae</taxon>
        <taxon>Dothideales</taxon>
        <taxon>Zalariaceae</taxon>
        <taxon>Zalaria</taxon>
    </lineage>
</organism>
<protein>
    <submittedName>
        <fullName evidence="1">Uncharacterized protein</fullName>
    </submittedName>
</protein>